<accession>A0A8H6MQC9</accession>
<protein>
    <recommendedName>
        <fullName evidence="1">2EXR domain-containing protein</fullName>
    </recommendedName>
</protein>
<gene>
    <name evidence="2" type="ORF">CSOJ01_10289</name>
</gene>
<dbReference type="AlphaFoldDB" id="A0A8H6MQC9"/>
<dbReference type="Proteomes" id="UP000652219">
    <property type="component" value="Unassembled WGS sequence"/>
</dbReference>
<organism evidence="2 3">
    <name type="scientific">Colletotrichum sojae</name>
    <dbReference type="NCBI Taxonomy" id="2175907"/>
    <lineage>
        <taxon>Eukaryota</taxon>
        <taxon>Fungi</taxon>
        <taxon>Dikarya</taxon>
        <taxon>Ascomycota</taxon>
        <taxon>Pezizomycotina</taxon>
        <taxon>Sordariomycetes</taxon>
        <taxon>Hypocreomycetidae</taxon>
        <taxon>Glomerellales</taxon>
        <taxon>Glomerellaceae</taxon>
        <taxon>Colletotrichum</taxon>
        <taxon>Colletotrichum orchidearum species complex</taxon>
    </lineage>
</organism>
<evidence type="ECO:0000313" key="3">
    <source>
        <dbReference type="Proteomes" id="UP000652219"/>
    </source>
</evidence>
<dbReference type="Pfam" id="PF20150">
    <property type="entry name" value="2EXR"/>
    <property type="match status" value="1"/>
</dbReference>
<comment type="caution">
    <text evidence="2">The sequence shown here is derived from an EMBL/GenBank/DDBJ whole genome shotgun (WGS) entry which is preliminary data.</text>
</comment>
<evidence type="ECO:0000259" key="1">
    <source>
        <dbReference type="Pfam" id="PF20150"/>
    </source>
</evidence>
<dbReference type="InterPro" id="IPR045518">
    <property type="entry name" value="2EXR"/>
</dbReference>
<evidence type="ECO:0000313" key="2">
    <source>
        <dbReference type="EMBL" id="KAF6804320.1"/>
    </source>
</evidence>
<reference evidence="2 3" key="1">
    <citation type="journal article" date="2020" name="Phytopathology">
        <title>Genome Sequence Resources of Colletotrichum truncatum, C. plurivorum, C. musicola, and C. sojae: Four Species Pathogenic to Soybean (Glycine max).</title>
        <authorList>
            <person name="Rogerio F."/>
            <person name="Boufleur T.R."/>
            <person name="Ciampi-Guillardi M."/>
            <person name="Sukno S.A."/>
            <person name="Thon M.R."/>
            <person name="Massola Junior N.S."/>
            <person name="Baroncelli R."/>
        </authorList>
    </citation>
    <scope>NUCLEOTIDE SEQUENCE [LARGE SCALE GENOMIC DNA]</scope>
    <source>
        <strain evidence="2 3">LFN0009</strain>
    </source>
</reference>
<name>A0A8H6MQC9_9PEZI</name>
<proteinExistence type="predicted"/>
<sequence length="332" mass="36756">MQRSRPEIFPSFPKLPQELQISVWELAASQPQAYFATLTLGIASAPPTPPPGQRRRRRFPPFEIDLVRDAGPGASPMELPWPPLDALLRTTRASRAAGQKVLATSRSVSLRSPPKESSDQVPYTLLPFRPMTDLIILGSGWQGQLDMRGRVVPTRQVENIPQLRSVGVPFPTAPGGNAGTRLDADASRAFRFSVEGLLTVYWALRVLYVVVEPEQLRGCDVPWQDTDLNLELTHGPELLRGKKGSLAKFLAAYEKGPPPATFEYGAREYFEVSADRIAEFGGLADVVSLLETLRYHRELCTADAGDASDAGEMVTSVNEEPKTLYFRLLTWR</sequence>
<dbReference type="EMBL" id="WIGN01000212">
    <property type="protein sequence ID" value="KAF6804320.1"/>
    <property type="molecule type" value="Genomic_DNA"/>
</dbReference>
<feature type="domain" description="2EXR" evidence="1">
    <location>
        <begin position="9"/>
        <end position="105"/>
    </location>
</feature>
<keyword evidence="3" id="KW-1185">Reference proteome</keyword>